<dbReference type="InterPro" id="IPR010610">
    <property type="entry name" value="EryCIII-like_C"/>
</dbReference>
<sequence length="41" mass="4266">AEVSDNVFLLEECPHDWLFPQCSAVVHHGGAGTTATGLKAG</sequence>
<dbReference type="PANTHER" id="PTHR48050">
    <property type="entry name" value="STEROL 3-BETA-GLUCOSYLTRANSFERASE"/>
    <property type="match status" value="1"/>
</dbReference>
<dbReference type="SUPFAM" id="SSF53756">
    <property type="entry name" value="UDP-Glycosyltransferase/glycogen phosphorylase"/>
    <property type="match status" value="1"/>
</dbReference>
<keyword evidence="2" id="KW-0808">Transferase</keyword>
<accession>A0A392PHZ8</accession>
<dbReference type="EMBL" id="LXQA010081233">
    <property type="protein sequence ID" value="MCI11713.1"/>
    <property type="molecule type" value="Genomic_DNA"/>
</dbReference>
<organism evidence="2 3">
    <name type="scientific">Trifolium medium</name>
    <dbReference type="NCBI Taxonomy" id="97028"/>
    <lineage>
        <taxon>Eukaryota</taxon>
        <taxon>Viridiplantae</taxon>
        <taxon>Streptophyta</taxon>
        <taxon>Embryophyta</taxon>
        <taxon>Tracheophyta</taxon>
        <taxon>Spermatophyta</taxon>
        <taxon>Magnoliopsida</taxon>
        <taxon>eudicotyledons</taxon>
        <taxon>Gunneridae</taxon>
        <taxon>Pentapetalae</taxon>
        <taxon>rosids</taxon>
        <taxon>fabids</taxon>
        <taxon>Fabales</taxon>
        <taxon>Fabaceae</taxon>
        <taxon>Papilionoideae</taxon>
        <taxon>50 kb inversion clade</taxon>
        <taxon>NPAAA clade</taxon>
        <taxon>Hologalegina</taxon>
        <taxon>IRL clade</taxon>
        <taxon>Trifolieae</taxon>
        <taxon>Trifolium</taxon>
    </lineage>
</organism>
<dbReference type="GO" id="GO:0016757">
    <property type="term" value="F:glycosyltransferase activity"/>
    <property type="evidence" value="ECO:0007669"/>
    <property type="project" value="UniProtKB-ARBA"/>
</dbReference>
<dbReference type="InterPro" id="IPR050426">
    <property type="entry name" value="Glycosyltransferase_28"/>
</dbReference>
<evidence type="ECO:0000313" key="2">
    <source>
        <dbReference type="EMBL" id="MCI11713.1"/>
    </source>
</evidence>
<protein>
    <submittedName>
        <fullName evidence="2">Sterol 3-beta-glucosyltransferase</fullName>
    </submittedName>
</protein>
<feature type="non-terminal residue" evidence="2">
    <location>
        <position position="41"/>
    </location>
</feature>
<name>A0A392PHZ8_9FABA</name>
<evidence type="ECO:0000259" key="1">
    <source>
        <dbReference type="Pfam" id="PF06722"/>
    </source>
</evidence>
<dbReference type="PANTHER" id="PTHR48050:SF16">
    <property type="entry name" value="STEROL 3-BETA-GLUCOSYLTRANSFERASE UGT80B1"/>
    <property type="match status" value="1"/>
</dbReference>
<dbReference type="Proteomes" id="UP000265520">
    <property type="component" value="Unassembled WGS sequence"/>
</dbReference>
<dbReference type="AlphaFoldDB" id="A0A392PHZ8"/>
<reference evidence="2 3" key="1">
    <citation type="journal article" date="2018" name="Front. Plant Sci.">
        <title>Red Clover (Trifolium pratense) and Zigzag Clover (T. medium) - A Picture of Genomic Similarities and Differences.</title>
        <authorList>
            <person name="Dluhosova J."/>
            <person name="Istvanek J."/>
            <person name="Nedelnik J."/>
            <person name="Repkova J."/>
        </authorList>
    </citation>
    <scope>NUCLEOTIDE SEQUENCE [LARGE SCALE GENOMIC DNA]</scope>
    <source>
        <strain evidence="3">cv. 10/8</strain>
        <tissue evidence="2">Leaf</tissue>
    </source>
</reference>
<keyword evidence="3" id="KW-1185">Reference proteome</keyword>
<feature type="domain" description="Erythromycin biosynthesis protein CIII-like C-terminal" evidence="1">
    <location>
        <begin position="2"/>
        <end position="41"/>
    </location>
</feature>
<comment type="caution">
    <text evidence="2">The sequence shown here is derived from an EMBL/GenBank/DDBJ whole genome shotgun (WGS) entry which is preliminary data.</text>
</comment>
<proteinExistence type="predicted"/>
<dbReference type="Gene3D" id="3.40.50.2000">
    <property type="entry name" value="Glycogen Phosphorylase B"/>
    <property type="match status" value="1"/>
</dbReference>
<dbReference type="Pfam" id="PF06722">
    <property type="entry name" value="EryCIII-like_C"/>
    <property type="match status" value="1"/>
</dbReference>
<feature type="non-terminal residue" evidence="2">
    <location>
        <position position="1"/>
    </location>
</feature>
<evidence type="ECO:0000313" key="3">
    <source>
        <dbReference type="Proteomes" id="UP000265520"/>
    </source>
</evidence>